<evidence type="ECO:0000256" key="3">
    <source>
        <dbReference type="ARBA" id="ARBA00022679"/>
    </source>
</evidence>
<dbReference type="SUPFAM" id="SSF53098">
    <property type="entry name" value="Ribonuclease H-like"/>
    <property type="match status" value="1"/>
</dbReference>
<dbReference type="SMART" id="SM00486">
    <property type="entry name" value="POLBc"/>
    <property type="match status" value="1"/>
</dbReference>
<dbReference type="GO" id="GO:0006261">
    <property type="term" value="P:DNA-templated DNA replication"/>
    <property type="evidence" value="ECO:0007669"/>
    <property type="project" value="TreeGrafter"/>
</dbReference>
<dbReference type="Gene3D" id="1.10.287.690">
    <property type="entry name" value="Helix hairpin bin"/>
    <property type="match status" value="1"/>
</dbReference>
<gene>
    <name evidence="11" type="ORF">EYQ16_01475</name>
</gene>
<evidence type="ECO:0000313" key="11">
    <source>
        <dbReference type="EMBL" id="HIG63180.1"/>
    </source>
</evidence>
<dbReference type="InterPro" id="IPR006134">
    <property type="entry name" value="DNA-dir_DNA_pol_B_multi_dom"/>
</dbReference>
<evidence type="ECO:0000256" key="8">
    <source>
        <dbReference type="SAM" id="MobiDB-lite"/>
    </source>
</evidence>
<dbReference type="GO" id="GO:0003677">
    <property type="term" value="F:DNA binding"/>
    <property type="evidence" value="ECO:0007669"/>
    <property type="project" value="UniProtKB-KW"/>
</dbReference>
<dbReference type="AlphaFoldDB" id="A0A7C7ZFL3"/>
<evidence type="ECO:0000313" key="12">
    <source>
        <dbReference type="Proteomes" id="UP000589516"/>
    </source>
</evidence>
<dbReference type="GO" id="GO:0000166">
    <property type="term" value="F:nucleotide binding"/>
    <property type="evidence" value="ECO:0007669"/>
    <property type="project" value="InterPro"/>
</dbReference>
<dbReference type="Gene3D" id="3.30.420.10">
    <property type="entry name" value="Ribonuclease H-like superfamily/Ribonuclease H"/>
    <property type="match status" value="1"/>
</dbReference>
<dbReference type="EMBL" id="DUAV01000013">
    <property type="protein sequence ID" value="HIG63180.1"/>
    <property type="molecule type" value="Genomic_DNA"/>
</dbReference>
<dbReference type="SUPFAM" id="SSF56672">
    <property type="entry name" value="DNA/RNA polymerases"/>
    <property type="match status" value="1"/>
</dbReference>
<evidence type="ECO:0000256" key="6">
    <source>
        <dbReference type="ARBA" id="ARBA00023125"/>
    </source>
</evidence>
<keyword evidence="6" id="KW-0238">DNA-binding</keyword>
<dbReference type="Proteomes" id="UP000589516">
    <property type="component" value="Unassembled WGS sequence"/>
</dbReference>
<comment type="caution">
    <text evidence="11">The sequence shown here is derived from an EMBL/GenBank/DDBJ whole genome shotgun (WGS) entry which is preliminary data.</text>
</comment>
<feature type="domain" description="DNA-directed DNA polymerase family B multifunctional" evidence="9">
    <location>
        <begin position="351"/>
        <end position="746"/>
    </location>
</feature>
<sequence>MRATLRLLNAVSHTEVIDGRNITVVYLYGRTADGQSMAVRTEPQPPWFQVVEPPDTMVAQLEAHAEVRATRPERLWVDGTERDCLRVEVWHPGKVPQLRDWLRASELVVLAADIPFHFRYIYDHDLGGCVTVEGEMLEKRGWSCPVIDAATLAPAETFTAPLRVLSFDVENSLLDRCLFCLCLTVHDGGELVAEQMLDGGEAGIIANFTSAVAKHDPDVITGYNIDGYDLPLLEERAKLHGMKLMLGRDGSEADQRSNRTWAVRGRVVADAWWNVKREIRPRQESLNAVAKQLLGREKHDVNPQQMDAEWERDPQRVMDYCLEDARLAFEIMQHIRVLEKFQHLGSVARLPLEEVLNGRTSSLIDSLMIRAADRKAIGVPLTRHQRRTGHIVGGYVHALEPGLYDWVCVLDFKSMYPSIIIDRNLCFTTLADDGEILTPHGVRFQSPDVRRGLLPELLEGLMAERDSAKRAEAAATGAEAEHYRRVQEAIKILMNSVYGVFASYFYRFTNLDIGASITAYAREAVRDIISELEREGLAVIYGDTDSVFFGSPHGNLDETVAFGEAIAARYSGGARQLEFEKILHPFFSHGVKKRYVGQQVWPRETLVVRGYETRRTDAFPAQVEALQEIFARLMEGSTETARETARDWVARVAAGKVAPEELVISKTVNLGRKYKNPKAMAHLQAHAKFVETGRPFVSGMKVAFIVTDASRTPMVVEPYFPGEEPAVPDRNYYAGRLAKSLARITEVFGWDERALRTGGRQATLFSADDDGTATGKPVAPAREPQGEQQRLF</sequence>
<proteinExistence type="inferred from homology"/>
<protein>
    <recommendedName>
        <fullName evidence="2">DNA-directed DNA polymerase</fullName>
        <ecNumber evidence="2">2.7.7.7</ecNumber>
    </recommendedName>
</protein>
<dbReference type="PRINTS" id="PR00106">
    <property type="entry name" value="DNAPOLB"/>
</dbReference>
<dbReference type="PANTHER" id="PTHR10322">
    <property type="entry name" value="DNA POLYMERASE CATALYTIC SUBUNIT"/>
    <property type="match status" value="1"/>
</dbReference>
<evidence type="ECO:0000256" key="2">
    <source>
        <dbReference type="ARBA" id="ARBA00012417"/>
    </source>
</evidence>
<dbReference type="GO" id="GO:0003887">
    <property type="term" value="F:DNA-directed DNA polymerase activity"/>
    <property type="evidence" value="ECO:0007669"/>
    <property type="project" value="UniProtKB-KW"/>
</dbReference>
<dbReference type="InterPro" id="IPR006172">
    <property type="entry name" value="DNA-dir_DNA_pol_B"/>
</dbReference>
<keyword evidence="5" id="KW-0239">DNA-directed DNA polymerase</keyword>
<feature type="region of interest" description="Disordered" evidence="8">
    <location>
        <begin position="764"/>
        <end position="792"/>
    </location>
</feature>
<comment type="catalytic activity">
    <reaction evidence="7">
        <text>DNA(n) + a 2'-deoxyribonucleoside 5'-triphosphate = DNA(n+1) + diphosphate</text>
        <dbReference type="Rhea" id="RHEA:22508"/>
        <dbReference type="Rhea" id="RHEA-COMP:17339"/>
        <dbReference type="Rhea" id="RHEA-COMP:17340"/>
        <dbReference type="ChEBI" id="CHEBI:33019"/>
        <dbReference type="ChEBI" id="CHEBI:61560"/>
        <dbReference type="ChEBI" id="CHEBI:173112"/>
        <dbReference type="EC" id="2.7.7.7"/>
    </reaction>
</comment>
<dbReference type="InterPro" id="IPR023211">
    <property type="entry name" value="DNA_pol_palm_dom_sf"/>
</dbReference>
<dbReference type="Pfam" id="PF03104">
    <property type="entry name" value="DNA_pol_B_exo1"/>
    <property type="match status" value="1"/>
</dbReference>
<dbReference type="Pfam" id="PF00136">
    <property type="entry name" value="DNA_pol_B"/>
    <property type="match status" value="1"/>
</dbReference>
<dbReference type="InterPro" id="IPR036397">
    <property type="entry name" value="RNaseH_sf"/>
</dbReference>
<evidence type="ECO:0000256" key="5">
    <source>
        <dbReference type="ARBA" id="ARBA00022932"/>
    </source>
</evidence>
<feature type="domain" description="DNA-directed DNA polymerase family B exonuclease" evidence="10">
    <location>
        <begin position="201"/>
        <end position="289"/>
    </location>
</feature>
<evidence type="ECO:0000256" key="7">
    <source>
        <dbReference type="ARBA" id="ARBA00049244"/>
    </source>
</evidence>
<name>A0A7C7ZFL3_9ARCH</name>
<dbReference type="InterPro" id="IPR043502">
    <property type="entry name" value="DNA/RNA_pol_sf"/>
</dbReference>
<dbReference type="Gene3D" id="3.30.342.10">
    <property type="entry name" value="DNA Polymerase, chain B, domain 1"/>
    <property type="match status" value="1"/>
</dbReference>
<organism evidence="11 12">
    <name type="scientific">Marine Group III euryarchaeote</name>
    <dbReference type="NCBI Taxonomy" id="2173149"/>
    <lineage>
        <taxon>Archaea</taxon>
        <taxon>Methanobacteriati</taxon>
        <taxon>Thermoplasmatota</taxon>
        <taxon>Thermoplasmata</taxon>
        <taxon>Candidatus Thermoprofundales</taxon>
    </lineage>
</organism>
<evidence type="ECO:0000256" key="4">
    <source>
        <dbReference type="ARBA" id="ARBA00022695"/>
    </source>
</evidence>
<dbReference type="EC" id="2.7.7.7" evidence="2"/>
<comment type="similarity">
    <text evidence="1">Belongs to the DNA polymerase type-B family.</text>
</comment>
<reference evidence="12" key="1">
    <citation type="journal article" date="2019" name="bioRxiv">
        <title>Genome diversification in globally distributed novel marine Proteobacteria is linked to environmental adaptation.</title>
        <authorList>
            <person name="Zhou Z."/>
            <person name="Tran P.Q."/>
            <person name="Kieft K."/>
            <person name="Anantharaman K."/>
        </authorList>
    </citation>
    <scope>NUCLEOTIDE SEQUENCE [LARGE SCALE GENOMIC DNA]</scope>
</reference>
<evidence type="ECO:0000259" key="9">
    <source>
        <dbReference type="Pfam" id="PF00136"/>
    </source>
</evidence>
<keyword evidence="3" id="KW-0808">Transferase</keyword>
<dbReference type="Gene3D" id="3.90.1600.10">
    <property type="entry name" value="Palm domain of DNA polymerase"/>
    <property type="match status" value="1"/>
</dbReference>
<dbReference type="InterPro" id="IPR012337">
    <property type="entry name" value="RNaseH-like_sf"/>
</dbReference>
<accession>A0A7C7ZFL3</accession>
<evidence type="ECO:0000256" key="1">
    <source>
        <dbReference type="ARBA" id="ARBA00005755"/>
    </source>
</evidence>
<dbReference type="Gene3D" id="1.10.132.60">
    <property type="entry name" value="DNA polymerase family B, C-terminal domain"/>
    <property type="match status" value="1"/>
</dbReference>
<dbReference type="InterPro" id="IPR050240">
    <property type="entry name" value="DNA_pol_type-B"/>
</dbReference>
<dbReference type="InterPro" id="IPR006133">
    <property type="entry name" value="DNA-dir_DNA_pol_B_exonuc"/>
</dbReference>
<dbReference type="InterPro" id="IPR042087">
    <property type="entry name" value="DNA_pol_B_thumb"/>
</dbReference>
<keyword evidence="4" id="KW-0548">Nucleotidyltransferase</keyword>
<evidence type="ECO:0000259" key="10">
    <source>
        <dbReference type="Pfam" id="PF03104"/>
    </source>
</evidence>
<dbReference type="PANTHER" id="PTHR10322:SF23">
    <property type="entry name" value="DNA POLYMERASE DELTA CATALYTIC SUBUNIT"/>
    <property type="match status" value="1"/>
</dbReference>